<evidence type="ECO:0000313" key="2">
    <source>
        <dbReference type="EMBL" id="KAL0579572.1"/>
    </source>
</evidence>
<accession>A0ABR3FWE9</accession>
<keyword evidence="3" id="KW-1185">Reference proteome</keyword>
<feature type="region of interest" description="Disordered" evidence="1">
    <location>
        <begin position="76"/>
        <end position="97"/>
    </location>
</feature>
<comment type="caution">
    <text evidence="2">The sequence shown here is derived from an EMBL/GenBank/DDBJ whole genome shotgun (WGS) entry which is preliminary data.</text>
</comment>
<dbReference type="EMBL" id="JBAHYK010000055">
    <property type="protein sequence ID" value="KAL0579572.1"/>
    <property type="molecule type" value="Genomic_DNA"/>
</dbReference>
<feature type="compositionally biased region" description="Basic and acidic residues" evidence="1">
    <location>
        <begin position="150"/>
        <end position="162"/>
    </location>
</feature>
<reference evidence="2 3" key="1">
    <citation type="submission" date="2024-02" db="EMBL/GenBank/DDBJ databases">
        <title>A draft genome for the cacao thread blight pathogen Marasmius crinis-equi.</title>
        <authorList>
            <person name="Cohen S.P."/>
            <person name="Baruah I.K."/>
            <person name="Amoako-Attah I."/>
            <person name="Bukari Y."/>
            <person name="Meinhardt L.W."/>
            <person name="Bailey B.A."/>
        </authorList>
    </citation>
    <scope>NUCLEOTIDE SEQUENCE [LARGE SCALE GENOMIC DNA]</scope>
    <source>
        <strain evidence="2 3">GH-76</strain>
    </source>
</reference>
<proteinExistence type="predicted"/>
<sequence length="257" mass="29238">MSGNEADDVQVTERMKSCFAAMYRLKGNNEEKRAWSKNHEAEFRRELITSRMKITETHFDALVDWYRSKVKPRRDVGVSNADGLASDSSDGDGDGEEDIQVATSQMNAARKAEKARFEQKHRNMLTCFKKVAADRRRLEVETNTVQGRATDTKQSKRKGPETLEIRYEQFVNSDQDRSHDEGQFASITFTERSANTIMNPSATSGELPTALLQLKRELEDITADLRFRRASKEVAVELYDQTALKLADIMDRFNVAG</sequence>
<evidence type="ECO:0000313" key="3">
    <source>
        <dbReference type="Proteomes" id="UP001465976"/>
    </source>
</evidence>
<name>A0ABR3FWE9_9AGAR</name>
<organism evidence="2 3">
    <name type="scientific">Marasmius crinis-equi</name>
    <dbReference type="NCBI Taxonomy" id="585013"/>
    <lineage>
        <taxon>Eukaryota</taxon>
        <taxon>Fungi</taxon>
        <taxon>Dikarya</taxon>
        <taxon>Basidiomycota</taxon>
        <taxon>Agaricomycotina</taxon>
        <taxon>Agaricomycetes</taxon>
        <taxon>Agaricomycetidae</taxon>
        <taxon>Agaricales</taxon>
        <taxon>Marasmiineae</taxon>
        <taxon>Marasmiaceae</taxon>
        <taxon>Marasmius</taxon>
    </lineage>
</organism>
<dbReference type="Proteomes" id="UP001465976">
    <property type="component" value="Unassembled WGS sequence"/>
</dbReference>
<feature type="region of interest" description="Disordered" evidence="1">
    <location>
        <begin position="142"/>
        <end position="162"/>
    </location>
</feature>
<protein>
    <submittedName>
        <fullName evidence="2">Uncharacterized protein</fullName>
    </submittedName>
</protein>
<gene>
    <name evidence="2" type="ORF">V5O48_002452</name>
</gene>
<evidence type="ECO:0000256" key="1">
    <source>
        <dbReference type="SAM" id="MobiDB-lite"/>
    </source>
</evidence>